<evidence type="ECO:0000256" key="7">
    <source>
        <dbReference type="ARBA" id="ARBA00023002"/>
    </source>
</evidence>
<comment type="catalytic activity">
    <reaction evidence="11">
        <text>a 2-methoxy-6-(all-trans-polyprenyl)phenol + 2 reduced [2Fe-2S]-[ferredoxin] + O2 + 2 H(+) = a 2-methoxy-6-(all-trans-polyprenyl)benzene-1,4-diol + 2 oxidized [2Fe-2S]-[ferredoxin] + H2O</text>
        <dbReference type="Rhea" id="RHEA:81183"/>
        <dbReference type="Rhea" id="RHEA-COMP:9551"/>
        <dbReference type="Rhea" id="RHEA-COMP:10000"/>
        <dbReference type="Rhea" id="RHEA-COMP:10001"/>
        <dbReference type="Rhea" id="RHEA-COMP:10858"/>
        <dbReference type="ChEBI" id="CHEBI:15377"/>
        <dbReference type="ChEBI" id="CHEBI:15378"/>
        <dbReference type="ChEBI" id="CHEBI:15379"/>
        <dbReference type="ChEBI" id="CHEBI:33737"/>
        <dbReference type="ChEBI" id="CHEBI:33738"/>
        <dbReference type="ChEBI" id="CHEBI:62731"/>
        <dbReference type="ChEBI" id="CHEBI:84166"/>
        <dbReference type="EC" id="1.14.15.46"/>
    </reaction>
</comment>
<comment type="catalytic activity">
    <reaction evidence="11">
        <text>a 4-hydroxy-3-(all-trans-polyprenyl)benzoate + 2 reduced [2Fe-2S]-[ferredoxin] + O2 + 2 H(+) = a 3,4-dihydroxy-5-(all-trans-polyprenyl)benzoate + 2 oxidized [2Fe-2S]-[ferredoxin] + H2O</text>
        <dbReference type="Rhea" id="RHEA:81195"/>
        <dbReference type="Rhea" id="RHEA-COMP:9514"/>
        <dbReference type="Rhea" id="RHEA-COMP:10000"/>
        <dbReference type="Rhea" id="RHEA-COMP:10001"/>
        <dbReference type="Rhea" id="RHEA-COMP:10930"/>
        <dbReference type="ChEBI" id="CHEBI:15377"/>
        <dbReference type="ChEBI" id="CHEBI:15378"/>
        <dbReference type="ChEBI" id="CHEBI:15379"/>
        <dbReference type="ChEBI" id="CHEBI:33737"/>
        <dbReference type="ChEBI" id="CHEBI:33738"/>
        <dbReference type="ChEBI" id="CHEBI:64694"/>
        <dbReference type="ChEBI" id="CHEBI:78396"/>
        <dbReference type="EC" id="1.14.15.45"/>
    </reaction>
</comment>
<sequence length="473" mass="51207">MIVIRRPSRIFGSRKAAPGALPCASQLLYRRYYETDMNSDVVVVGGGTVGSALACALGRILPTSYCVSLIDESPTLEPLESIKPFSNRLFSITPASARFLQAIGAWSHLEKSRIKQYTSMQVWDAAGSGFVRFDASSDSSPIAWVIENLNLQHALQKAIAELGPERVRVFSPASVQSIRKGTGIDSWPQVCIRDGPVLTTRLLIGADGTRSSVRQFANIDTIAIDYDQRGIVATLRVDAVENTSAWQRFLPTGPVALLPLDEYHCSLVWSISTDLAKRISLLPDEAFVALLNTALLNPPQDVQFLCSQISAEGTTNVDFSHESAWGRKRVPHIGPVPPLVVNVLDKSRAAFPLRLSHASRYVAPRIALIGDAAHTIHPLAGQGLNLGLADVEVLSNVLQNGVESGQDIGSVILLEEYAKQRYTSNVMMQTGVHAIQRLFGTDSIVIGGLRSFGLNVVNSFGSLKNLLMKLAGA</sequence>
<evidence type="ECO:0000256" key="2">
    <source>
        <dbReference type="ARBA" id="ARBA00005349"/>
    </source>
</evidence>
<dbReference type="AlphaFoldDB" id="A0A507BYE0"/>
<dbReference type="NCBIfam" id="TIGR01988">
    <property type="entry name" value="Ubi-OHases"/>
    <property type="match status" value="1"/>
</dbReference>
<dbReference type="InterPro" id="IPR018168">
    <property type="entry name" value="Ubi_Hdrlase_CS"/>
</dbReference>
<dbReference type="Gene3D" id="3.50.50.60">
    <property type="entry name" value="FAD/NAD(P)-binding domain"/>
    <property type="match status" value="2"/>
</dbReference>
<organism evidence="13 14">
    <name type="scientific">Synchytrium microbalum</name>
    <dbReference type="NCBI Taxonomy" id="1806994"/>
    <lineage>
        <taxon>Eukaryota</taxon>
        <taxon>Fungi</taxon>
        <taxon>Fungi incertae sedis</taxon>
        <taxon>Chytridiomycota</taxon>
        <taxon>Chytridiomycota incertae sedis</taxon>
        <taxon>Chytridiomycetes</taxon>
        <taxon>Synchytriales</taxon>
        <taxon>Synchytriaceae</taxon>
        <taxon>Synchytrium</taxon>
    </lineage>
</organism>
<dbReference type="GO" id="GO:0120538">
    <property type="term" value="F:2-methoxy-6-polyprenolphenol 4-hydroxylase activity"/>
    <property type="evidence" value="ECO:0007669"/>
    <property type="project" value="UniProtKB-EC"/>
</dbReference>
<evidence type="ECO:0000256" key="8">
    <source>
        <dbReference type="ARBA" id="ARBA00023033"/>
    </source>
</evidence>
<proteinExistence type="inferred from homology"/>
<keyword evidence="7 11" id="KW-0560">Oxidoreductase</keyword>
<keyword evidence="3 11" id="KW-0285">Flavoprotein</keyword>
<comment type="caution">
    <text evidence="13">The sequence shown here is derived from an EMBL/GenBank/DDBJ whole genome shotgun (WGS) entry which is preliminary data.</text>
</comment>
<dbReference type="PANTHER" id="PTHR43876:SF7">
    <property type="entry name" value="UBIQUINONE BIOSYNTHESIS MONOOXYGENASE COQ6, MITOCHONDRIAL"/>
    <property type="match status" value="1"/>
</dbReference>
<dbReference type="GO" id="GO:0031314">
    <property type="term" value="C:extrinsic component of mitochondrial inner membrane"/>
    <property type="evidence" value="ECO:0007669"/>
    <property type="project" value="UniProtKB-UniRule"/>
</dbReference>
<name>A0A507BYE0_9FUNG</name>
<keyword evidence="5 11" id="KW-0999">Mitochondrion inner membrane</keyword>
<comment type="function">
    <text evidence="11">FAD-dependent monooxygenase required for two non-consecutive steps during ubiquinone biosynthesis. Required for the C5-ring hydroxylation during ubiquinone biosynthesis by catalyzing the hydroxylation of 4-hydroxy-3-(all-trans-polyprenyl)benzoic acid to 3,4-dihydroxy-5-(all-trans-polyprenyl)benzoic acid. Also acts downstream of coq4, for the C1-hydroxylation during ubiquinone biosynthesis by catalyzing the hydroxylation of 2-methoxy-6-(all-trans-polyprenyl)phenol to 2-methoxy-6-(all-trans-polyprenyl)benzene-1,4-diol. The electrons required for the hydroxylation reaction are funneled indirectly to coq6 from NADPH via a ferredoxin/ferredoxin reductase system.</text>
</comment>
<keyword evidence="6 11" id="KW-0274">FAD</keyword>
<protein>
    <recommendedName>
        <fullName evidence="11">Ubiquinone biosynthesis monooxygenase COQ6, mitochondrial</fullName>
        <ecNumber evidence="11">1.14.15.45</ecNumber>
    </recommendedName>
    <alternativeName>
        <fullName evidence="11">2-methoxy-6-polyprenolphenol 4-hydroxylase</fullName>
        <ecNumber evidence="11">1.14.15.46</ecNumber>
    </alternativeName>
</protein>
<evidence type="ECO:0000259" key="12">
    <source>
        <dbReference type="Pfam" id="PF01494"/>
    </source>
</evidence>
<dbReference type="InterPro" id="IPR036188">
    <property type="entry name" value="FAD/NAD-bd_sf"/>
</dbReference>
<evidence type="ECO:0000256" key="11">
    <source>
        <dbReference type="HAMAP-Rule" id="MF_03193"/>
    </source>
</evidence>
<dbReference type="EC" id="1.14.15.46" evidence="11"/>
<evidence type="ECO:0000313" key="13">
    <source>
        <dbReference type="EMBL" id="TPX34330.1"/>
    </source>
</evidence>
<dbReference type="Pfam" id="PF01494">
    <property type="entry name" value="FAD_binding_3"/>
    <property type="match status" value="1"/>
</dbReference>
<comment type="pathway">
    <text evidence="11">Cofactor biosynthesis; ubiquinone biosynthesis.</text>
</comment>
<evidence type="ECO:0000256" key="3">
    <source>
        <dbReference type="ARBA" id="ARBA00022630"/>
    </source>
</evidence>
<dbReference type="GO" id="GO:0071949">
    <property type="term" value="F:FAD binding"/>
    <property type="evidence" value="ECO:0007669"/>
    <property type="project" value="InterPro"/>
</dbReference>
<dbReference type="GO" id="GO:0106364">
    <property type="term" value="F:4-hydroxy-3-all-trans-polyprenylbenzoate oxygenase activity"/>
    <property type="evidence" value="ECO:0007669"/>
    <property type="project" value="UniProtKB-EC"/>
</dbReference>
<comment type="subunit">
    <text evidence="11">Component of a multi-subunit COQ enzyme complex, composed of at least COQ3, COQ4, COQ5, COQ6, COQ7 and COQ9.</text>
</comment>
<dbReference type="OrthoDB" id="683240at2759"/>
<dbReference type="InterPro" id="IPR000689">
    <property type="entry name" value="UbQ_mOase_COQ6"/>
</dbReference>
<dbReference type="SUPFAM" id="SSF51905">
    <property type="entry name" value="FAD/NAD(P)-binding domain"/>
    <property type="match status" value="1"/>
</dbReference>
<comment type="similarity">
    <text evidence="2 11">Belongs to the UbiH/COQ6 family.</text>
</comment>
<dbReference type="HAMAP" id="MF_03193">
    <property type="entry name" value="COQ6_monooxygenase"/>
    <property type="match status" value="1"/>
</dbReference>
<keyword evidence="8 11" id="KW-0503">Monooxygenase</keyword>
<dbReference type="FunFam" id="3.50.50.60:FF:000021">
    <property type="entry name" value="Ubiquinone biosynthesis monooxygenase COQ6"/>
    <property type="match status" value="1"/>
</dbReference>
<gene>
    <name evidence="11" type="primary">COQ6</name>
    <name evidence="13" type="ORF">SmJEL517_g02929</name>
</gene>
<evidence type="ECO:0000256" key="10">
    <source>
        <dbReference type="ARBA" id="ARBA00023136"/>
    </source>
</evidence>
<dbReference type="EC" id="1.14.15.45" evidence="11"/>
<dbReference type="PROSITE" id="PS01304">
    <property type="entry name" value="UBIH"/>
    <property type="match status" value="1"/>
</dbReference>
<dbReference type="InterPro" id="IPR010971">
    <property type="entry name" value="UbiH/COQ6"/>
</dbReference>
<evidence type="ECO:0000313" key="14">
    <source>
        <dbReference type="Proteomes" id="UP000319731"/>
    </source>
</evidence>
<dbReference type="UniPathway" id="UPA00232"/>
<keyword evidence="14" id="KW-1185">Reference proteome</keyword>
<dbReference type="InterPro" id="IPR051205">
    <property type="entry name" value="UbiH/COQ6_monooxygenase"/>
</dbReference>
<dbReference type="GO" id="GO:0016712">
    <property type="term" value="F:oxidoreductase activity, acting on paired donors, with incorporation or reduction of molecular oxygen, reduced flavin or flavoprotein as one donor, and incorporation of one atom of oxygen"/>
    <property type="evidence" value="ECO:0007669"/>
    <property type="project" value="UniProtKB-UniRule"/>
</dbReference>
<dbReference type="InterPro" id="IPR002938">
    <property type="entry name" value="FAD-bd"/>
</dbReference>
<evidence type="ECO:0000256" key="4">
    <source>
        <dbReference type="ARBA" id="ARBA00022688"/>
    </source>
</evidence>
<evidence type="ECO:0000256" key="1">
    <source>
        <dbReference type="ARBA" id="ARBA00001974"/>
    </source>
</evidence>
<comment type="cofactor">
    <cofactor evidence="1 11">
        <name>FAD</name>
        <dbReference type="ChEBI" id="CHEBI:57692"/>
    </cofactor>
</comment>
<comment type="subcellular location">
    <subcellularLocation>
        <location evidence="11">Mitochondrion inner membrane</location>
        <topology evidence="11">Peripheral membrane protein</topology>
        <orientation evidence="11">Matrix side</orientation>
    </subcellularLocation>
</comment>
<keyword evidence="10 11" id="KW-0472">Membrane</keyword>
<keyword evidence="9 11" id="KW-0496">Mitochondrion</keyword>
<keyword evidence="4 11" id="KW-0831">Ubiquinone biosynthesis</keyword>
<dbReference type="PANTHER" id="PTHR43876">
    <property type="entry name" value="UBIQUINONE BIOSYNTHESIS MONOOXYGENASE COQ6, MITOCHONDRIAL"/>
    <property type="match status" value="1"/>
</dbReference>
<evidence type="ECO:0000256" key="5">
    <source>
        <dbReference type="ARBA" id="ARBA00022792"/>
    </source>
</evidence>
<dbReference type="STRING" id="1806994.A0A507BYE0"/>
<reference evidence="13 14" key="1">
    <citation type="journal article" date="2019" name="Sci. Rep.">
        <title>Comparative genomics of chytrid fungi reveal insights into the obligate biotrophic and pathogenic lifestyle of Synchytrium endobioticum.</title>
        <authorList>
            <person name="van de Vossenberg B.T.L.H."/>
            <person name="Warris S."/>
            <person name="Nguyen H.D.T."/>
            <person name="van Gent-Pelzer M.P.E."/>
            <person name="Joly D.L."/>
            <person name="van de Geest H.C."/>
            <person name="Bonants P.J.M."/>
            <person name="Smith D.S."/>
            <person name="Levesque C.A."/>
            <person name="van der Lee T.A.J."/>
        </authorList>
    </citation>
    <scope>NUCLEOTIDE SEQUENCE [LARGE SCALE GENOMIC DNA]</scope>
    <source>
        <strain evidence="13 14">JEL517</strain>
    </source>
</reference>
<dbReference type="EMBL" id="QEAO01000014">
    <property type="protein sequence ID" value="TPX34330.1"/>
    <property type="molecule type" value="Genomic_DNA"/>
</dbReference>
<evidence type="ECO:0000256" key="9">
    <source>
        <dbReference type="ARBA" id="ARBA00023128"/>
    </source>
</evidence>
<accession>A0A507BYE0</accession>
<dbReference type="Proteomes" id="UP000319731">
    <property type="component" value="Unassembled WGS sequence"/>
</dbReference>
<feature type="domain" description="FAD-binding" evidence="12">
    <location>
        <begin position="349"/>
        <end position="421"/>
    </location>
</feature>
<evidence type="ECO:0000256" key="6">
    <source>
        <dbReference type="ARBA" id="ARBA00022827"/>
    </source>
</evidence>
<dbReference type="PRINTS" id="PR00420">
    <property type="entry name" value="RNGMNOXGNASE"/>
</dbReference>